<accession>A0A086XXN0</accession>
<gene>
    <name evidence="2" type="ORF">CN97_02595</name>
</gene>
<name>A0A086XXN0_9RHOB</name>
<feature type="region of interest" description="Disordered" evidence="1">
    <location>
        <begin position="34"/>
        <end position="73"/>
    </location>
</feature>
<dbReference type="Proteomes" id="UP000028826">
    <property type="component" value="Unassembled WGS sequence"/>
</dbReference>
<keyword evidence="3" id="KW-1185">Reference proteome</keyword>
<proteinExistence type="predicted"/>
<feature type="compositionally biased region" description="Basic and acidic residues" evidence="1">
    <location>
        <begin position="40"/>
        <end position="73"/>
    </location>
</feature>
<comment type="caution">
    <text evidence="2">The sequence shown here is derived from an EMBL/GenBank/DDBJ whole genome shotgun (WGS) entry which is preliminary data.</text>
</comment>
<reference evidence="2 3" key="1">
    <citation type="submission" date="2014-03" db="EMBL/GenBank/DDBJ databases">
        <title>Genome of Haematobacter massiliensis CCUG 47968.</title>
        <authorList>
            <person name="Wang D."/>
            <person name="Wang G."/>
        </authorList>
    </citation>
    <scope>NUCLEOTIDE SEQUENCE [LARGE SCALE GENOMIC DNA]</scope>
    <source>
        <strain evidence="2 3">CCUG 47968</strain>
    </source>
</reference>
<evidence type="ECO:0000313" key="2">
    <source>
        <dbReference type="EMBL" id="KFI26780.1"/>
    </source>
</evidence>
<evidence type="ECO:0000313" key="3">
    <source>
        <dbReference type="Proteomes" id="UP000028826"/>
    </source>
</evidence>
<dbReference type="AlphaFoldDB" id="A0A086XXN0"/>
<sequence>MGVLAVVRLLSAPGVRKAVAQAKAPALSRAAQIALAGQEGRPRRINDHDETHDSRRDVGPFRDSEHGTEAQGG</sequence>
<protein>
    <submittedName>
        <fullName evidence="2">Uncharacterized protein</fullName>
    </submittedName>
</protein>
<organism evidence="2 3">
    <name type="scientific">Haematobacter massiliensis</name>
    <dbReference type="NCBI Taxonomy" id="195105"/>
    <lineage>
        <taxon>Bacteria</taxon>
        <taxon>Pseudomonadati</taxon>
        <taxon>Pseudomonadota</taxon>
        <taxon>Alphaproteobacteria</taxon>
        <taxon>Rhodobacterales</taxon>
        <taxon>Paracoccaceae</taxon>
        <taxon>Haematobacter</taxon>
    </lineage>
</organism>
<evidence type="ECO:0000256" key="1">
    <source>
        <dbReference type="SAM" id="MobiDB-lite"/>
    </source>
</evidence>
<dbReference type="EMBL" id="JGYG01000014">
    <property type="protein sequence ID" value="KFI26780.1"/>
    <property type="molecule type" value="Genomic_DNA"/>
</dbReference>